<dbReference type="PANTHER" id="PTHR21240:SF28">
    <property type="entry name" value="ISO-OROTATE DECARBOXYLASE (EUROFUNG)"/>
    <property type="match status" value="1"/>
</dbReference>
<proteinExistence type="predicted"/>
<dbReference type="Pfam" id="PF04909">
    <property type="entry name" value="Amidohydro_2"/>
    <property type="match status" value="1"/>
</dbReference>
<dbReference type="EMBL" id="SRSF01000012">
    <property type="protein sequence ID" value="THH35472.1"/>
    <property type="molecule type" value="Genomic_DNA"/>
</dbReference>
<comment type="caution">
    <text evidence="3">The sequence shown here is derived from an EMBL/GenBank/DDBJ whole genome shotgun (WGS) entry which is preliminary data.</text>
</comment>
<dbReference type="AlphaFoldDB" id="A0A4S4N8D8"/>
<dbReference type="GO" id="GO:0016831">
    <property type="term" value="F:carboxy-lyase activity"/>
    <property type="evidence" value="ECO:0007669"/>
    <property type="project" value="InterPro"/>
</dbReference>
<reference evidence="3 4" key="1">
    <citation type="submission" date="2019-04" db="EMBL/GenBank/DDBJ databases">
        <title>Lewinella litorea sp. nov., isolated from a marine sand.</title>
        <authorList>
            <person name="Yoon J.-H."/>
        </authorList>
    </citation>
    <scope>NUCLEOTIDE SEQUENCE [LARGE SCALE GENOMIC DNA]</scope>
    <source>
        <strain evidence="3 4">HSMS-39</strain>
    </source>
</reference>
<dbReference type="GO" id="GO:0005737">
    <property type="term" value="C:cytoplasm"/>
    <property type="evidence" value="ECO:0007669"/>
    <property type="project" value="TreeGrafter"/>
</dbReference>
<evidence type="ECO:0000259" key="2">
    <source>
        <dbReference type="Pfam" id="PF04909"/>
    </source>
</evidence>
<dbReference type="Proteomes" id="UP000308528">
    <property type="component" value="Unassembled WGS sequence"/>
</dbReference>
<accession>A0A4S4N8D8</accession>
<keyword evidence="1" id="KW-0456">Lyase</keyword>
<dbReference type="SUPFAM" id="SSF51556">
    <property type="entry name" value="Metallo-dependent hydrolases"/>
    <property type="match status" value="1"/>
</dbReference>
<dbReference type="OrthoDB" id="5450317at2"/>
<evidence type="ECO:0000313" key="3">
    <source>
        <dbReference type="EMBL" id="THH35472.1"/>
    </source>
</evidence>
<sequence length="373" mass="41995">MVGHGALRFLQNYPGGAGRLLISITAVDRMHHFTHPTLPAGMPGHSRPRLPGYRRTPKLIGISEHPICHIRIRRLTGSPSNPAMRYTLCLFLLLQACWLPAQIIDVHLHGYTDQDYWGGRPHPSGAESPPTAGEHMRQTIALMDQHDIEYAVVSGSPEATAQYVAADPRFIPGYMDDGSLIPVSEFEQLIKEGRIKVFGEVSGVYRGATLNDSIYQPYLALCEEYGIPVAYHTGGGPPMTPYRCCPEFRISLGDPFLIEDVLVRYPRLQLSLMHGGEVFFEHAVRMMTMYLHLYVDLGVLLWAAPPVQDYAVRLLKLAKQHGVLDRVMFGSDQMVWPGGITKSVEFLHSLDFLTEEEKRMILYDNARRFLKLE</sequence>
<dbReference type="Gene3D" id="3.20.20.140">
    <property type="entry name" value="Metal-dependent hydrolases"/>
    <property type="match status" value="1"/>
</dbReference>
<feature type="domain" description="Amidohydrolase-related" evidence="2">
    <location>
        <begin position="104"/>
        <end position="372"/>
    </location>
</feature>
<evidence type="ECO:0000256" key="1">
    <source>
        <dbReference type="ARBA" id="ARBA00023239"/>
    </source>
</evidence>
<dbReference type="GO" id="GO:0019748">
    <property type="term" value="P:secondary metabolic process"/>
    <property type="evidence" value="ECO:0007669"/>
    <property type="project" value="TreeGrafter"/>
</dbReference>
<evidence type="ECO:0000313" key="4">
    <source>
        <dbReference type="Proteomes" id="UP000308528"/>
    </source>
</evidence>
<dbReference type="InterPro" id="IPR032466">
    <property type="entry name" value="Metal_Hydrolase"/>
</dbReference>
<gene>
    <name evidence="3" type="ORF">E4021_16235</name>
</gene>
<dbReference type="InterPro" id="IPR006680">
    <property type="entry name" value="Amidohydro-rel"/>
</dbReference>
<protein>
    <recommendedName>
        <fullName evidence="2">Amidohydrolase-related domain-containing protein</fullName>
    </recommendedName>
</protein>
<keyword evidence="4" id="KW-1185">Reference proteome</keyword>
<dbReference type="InterPro" id="IPR032465">
    <property type="entry name" value="ACMSD"/>
</dbReference>
<organism evidence="3 4">
    <name type="scientific">Neolewinella litorea</name>
    <dbReference type="NCBI Taxonomy" id="2562452"/>
    <lineage>
        <taxon>Bacteria</taxon>
        <taxon>Pseudomonadati</taxon>
        <taxon>Bacteroidota</taxon>
        <taxon>Saprospiria</taxon>
        <taxon>Saprospirales</taxon>
        <taxon>Lewinellaceae</taxon>
        <taxon>Neolewinella</taxon>
    </lineage>
</organism>
<name>A0A4S4N8D8_9BACT</name>
<dbReference type="PANTHER" id="PTHR21240">
    <property type="entry name" value="2-AMINO-3-CARBOXYLMUCONATE-6-SEMIALDEHYDE DECARBOXYLASE"/>
    <property type="match status" value="1"/>
</dbReference>
<dbReference type="GO" id="GO:0016787">
    <property type="term" value="F:hydrolase activity"/>
    <property type="evidence" value="ECO:0007669"/>
    <property type="project" value="InterPro"/>
</dbReference>